<gene>
    <name evidence="1" type="ORF">AVEN_209521_1</name>
</gene>
<protein>
    <submittedName>
        <fullName evidence="1">Uncharacterized protein</fullName>
    </submittedName>
</protein>
<proteinExistence type="predicted"/>
<dbReference type="EMBL" id="BGPR01002806">
    <property type="protein sequence ID" value="GBM79193.1"/>
    <property type="molecule type" value="Genomic_DNA"/>
</dbReference>
<organism evidence="1 2">
    <name type="scientific">Araneus ventricosus</name>
    <name type="common">Orbweaver spider</name>
    <name type="synonym">Epeira ventricosa</name>
    <dbReference type="NCBI Taxonomy" id="182803"/>
    <lineage>
        <taxon>Eukaryota</taxon>
        <taxon>Metazoa</taxon>
        <taxon>Ecdysozoa</taxon>
        <taxon>Arthropoda</taxon>
        <taxon>Chelicerata</taxon>
        <taxon>Arachnida</taxon>
        <taxon>Araneae</taxon>
        <taxon>Araneomorphae</taxon>
        <taxon>Entelegynae</taxon>
        <taxon>Araneoidea</taxon>
        <taxon>Araneidae</taxon>
        <taxon>Araneus</taxon>
    </lineage>
</organism>
<keyword evidence="2" id="KW-1185">Reference proteome</keyword>
<dbReference type="Proteomes" id="UP000499080">
    <property type="component" value="Unassembled WGS sequence"/>
</dbReference>
<dbReference type="AlphaFoldDB" id="A0A4Y2IMY4"/>
<evidence type="ECO:0000313" key="2">
    <source>
        <dbReference type="Proteomes" id="UP000499080"/>
    </source>
</evidence>
<reference evidence="1 2" key="1">
    <citation type="journal article" date="2019" name="Sci. Rep.">
        <title>Orb-weaving spider Araneus ventricosus genome elucidates the spidroin gene catalogue.</title>
        <authorList>
            <person name="Kono N."/>
            <person name="Nakamura H."/>
            <person name="Ohtoshi R."/>
            <person name="Moran D.A.P."/>
            <person name="Shinohara A."/>
            <person name="Yoshida Y."/>
            <person name="Fujiwara M."/>
            <person name="Mori M."/>
            <person name="Tomita M."/>
            <person name="Arakawa K."/>
        </authorList>
    </citation>
    <scope>NUCLEOTIDE SEQUENCE [LARGE SCALE GENOMIC DNA]</scope>
</reference>
<sequence>MAYALYFSPRFPLEKRASSLRQFSHRSHFSHLWSLTAVLLPISSREKPLPSITFCIGRIQHLWSLTARTSPRFPLEKSLFPSKCISCIGRISAFMIPSRTSSDFSRELFSPSHSSRSNIQHLWSARPKWRLDIQTSWKSQRSIAASISILIGLTWSGRRVEQARE</sequence>
<name>A0A4Y2IMY4_ARAVE</name>
<evidence type="ECO:0000313" key="1">
    <source>
        <dbReference type="EMBL" id="GBM79193.1"/>
    </source>
</evidence>
<comment type="caution">
    <text evidence="1">The sequence shown here is derived from an EMBL/GenBank/DDBJ whole genome shotgun (WGS) entry which is preliminary data.</text>
</comment>
<accession>A0A4Y2IMY4</accession>